<protein>
    <recommendedName>
        <fullName evidence="4">Protein CIP2A</fullName>
    </recommendedName>
</protein>
<keyword evidence="3" id="KW-1185">Reference proteome</keyword>
<dbReference type="InterPro" id="IPR016024">
    <property type="entry name" value="ARM-type_fold"/>
</dbReference>
<dbReference type="OrthoDB" id="73401at2759"/>
<feature type="coiled-coil region" evidence="1">
    <location>
        <begin position="701"/>
        <end position="742"/>
    </location>
</feature>
<evidence type="ECO:0008006" key="4">
    <source>
        <dbReference type="Google" id="ProtNLM"/>
    </source>
</evidence>
<reference evidence="2" key="1">
    <citation type="submission" date="2021-12" db="EMBL/GenBank/DDBJ databases">
        <authorList>
            <person name="King R."/>
        </authorList>
    </citation>
    <scope>NUCLEOTIDE SEQUENCE</scope>
</reference>
<evidence type="ECO:0000256" key="1">
    <source>
        <dbReference type="SAM" id="Coils"/>
    </source>
</evidence>
<evidence type="ECO:0000313" key="3">
    <source>
        <dbReference type="Proteomes" id="UP001154078"/>
    </source>
</evidence>
<sequence>MNMENVKKLIEAIDQHLKISSEDTASVISRNLQVLSVTIDLSVFDPHTNVAAQFYMSLYELLKSVEAKSPLAWYCVDVLSNCCRNASARCVLINTYHFLPSLTRLLSDQLTVEKKIGVLRLMQELSCGIKISWEIPHLPHLFKTLTKWIESGSEKIVTLSLGVLVNVCYQNVPAIYTLTREVDIQQLIRICMPLKGSVIELLVCKLLVILDYTKSVFPKDIFIRLVDCTFKGVEENIKSKDPIFLRQMVEFFLDTLKQESCASYTFNNNAEELKNLLEIIENNSIEPECLGIVFEFFLGLLERKLPYLDELRPKFIAVTLKWIQNDHVSSQALNILKSIAVNTQNHDNVILEPLIAGLPVYLLSLNTLQGNIPSNNEHNKKLVALLQLLEAMLKVDSLRDKVLKDINPESIGKVFLPLTGEEGAGDVSKTKSHSYKSMESVENTESINLYVYGLSLVNMLAKYDPDWAKKQTRLMQNREVHMVLAQALYCSPFEVRKEVMKMSALPNFPADTVARAMGNLQPMVLVNAPGEHVSKKPRIEPNFSHHEKETLDGKLKKLKSLYDKNLLNLSTSDVMELYEYKLYSMAHAERAAMASCEAASERCTHLQHRTAQLTAELNRLHQLLFRAQQSHEEAVKKKEAIDAITSNLQQRLEVEKSRCVKLSATEKQLKESLSDVSKKFEDVSQSKSVLEEQHGKLKQFCNKLEENGTRLERNLQNKEESLKTANANIHDLKTKVNELELLIKKKDFDIESKTAQLKEVTRNLMLREKAIESIVNLAANSKNSSVA</sequence>
<dbReference type="PANTHER" id="PTHR23161:SF2">
    <property type="entry name" value="PROTEIN CIP2A"/>
    <property type="match status" value="1"/>
</dbReference>
<keyword evidence="1" id="KW-0175">Coiled coil</keyword>
<dbReference type="EMBL" id="OV121140">
    <property type="protein sequence ID" value="CAH0563585.1"/>
    <property type="molecule type" value="Genomic_DNA"/>
</dbReference>
<dbReference type="SUPFAM" id="SSF48371">
    <property type="entry name" value="ARM repeat"/>
    <property type="match status" value="1"/>
</dbReference>
<name>A0A9P0BHY2_BRAAE</name>
<evidence type="ECO:0000313" key="2">
    <source>
        <dbReference type="EMBL" id="CAH0563585.1"/>
    </source>
</evidence>
<proteinExistence type="predicted"/>
<dbReference type="PANTHER" id="PTHR23161">
    <property type="entry name" value="PROTEIN CIP2A"/>
    <property type="match status" value="1"/>
</dbReference>
<dbReference type="Gene3D" id="1.25.10.10">
    <property type="entry name" value="Leucine-rich Repeat Variant"/>
    <property type="match status" value="1"/>
</dbReference>
<dbReference type="SUPFAM" id="SSF57997">
    <property type="entry name" value="Tropomyosin"/>
    <property type="match status" value="1"/>
</dbReference>
<dbReference type="InterPro" id="IPR042510">
    <property type="entry name" value="CIP2A"/>
</dbReference>
<dbReference type="InterPro" id="IPR011989">
    <property type="entry name" value="ARM-like"/>
</dbReference>
<organism evidence="2 3">
    <name type="scientific">Brassicogethes aeneus</name>
    <name type="common">Rape pollen beetle</name>
    <name type="synonym">Meligethes aeneus</name>
    <dbReference type="NCBI Taxonomy" id="1431903"/>
    <lineage>
        <taxon>Eukaryota</taxon>
        <taxon>Metazoa</taxon>
        <taxon>Ecdysozoa</taxon>
        <taxon>Arthropoda</taxon>
        <taxon>Hexapoda</taxon>
        <taxon>Insecta</taxon>
        <taxon>Pterygota</taxon>
        <taxon>Neoptera</taxon>
        <taxon>Endopterygota</taxon>
        <taxon>Coleoptera</taxon>
        <taxon>Polyphaga</taxon>
        <taxon>Cucujiformia</taxon>
        <taxon>Nitidulidae</taxon>
        <taxon>Meligethinae</taxon>
        <taxon>Brassicogethes</taxon>
    </lineage>
</organism>
<dbReference type="AlphaFoldDB" id="A0A9P0BHY2"/>
<dbReference type="Proteomes" id="UP001154078">
    <property type="component" value="Chromosome 9"/>
</dbReference>
<accession>A0A9P0BHY2</accession>
<gene>
    <name evidence="2" type="ORF">MELIAE_LOCUS12368</name>
</gene>